<keyword evidence="4" id="KW-1185">Reference proteome</keyword>
<organism evidence="3 4">
    <name type="scientific">Rhinocladiella mackenziei CBS 650.93</name>
    <dbReference type="NCBI Taxonomy" id="1442369"/>
    <lineage>
        <taxon>Eukaryota</taxon>
        <taxon>Fungi</taxon>
        <taxon>Dikarya</taxon>
        <taxon>Ascomycota</taxon>
        <taxon>Pezizomycotina</taxon>
        <taxon>Eurotiomycetes</taxon>
        <taxon>Chaetothyriomycetidae</taxon>
        <taxon>Chaetothyriales</taxon>
        <taxon>Herpotrichiellaceae</taxon>
        <taxon>Rhinocladiella</taxon>
    </lineage>
</organism>
<evidence type="ECO:0000313" key="4">
    <source>
        <dbReference type="Proteomes" id="UP000053617"/>
    </source>
</evidence>
<feature type="compositionally biased region" description="Acidic residues" evidence="2">
    <location>
        <begin position="733"/>
        <end position="748"/>
    </location>
</feature>
<feature type="region of interest" description="Disordered" evidence="2">
    <location>
        <begin position="428"/>
        <end position="454"/>
    </location>
</feature>
<name>A0A0D2IXQ3_9EURO</name>
<dbReference type="VEuPathDB" id="FungiDB:Z518_02802"/>
<dbReference type="EMBL" id="KN847476">
    <property type="protein sequence ID" value="KIX08146.1"/>
    <property type="molecule type" value="Genomic_DNA"/>
</dbReference>
<feature type="compositionally biased region" description="Polar residues" evidence="2">
    <location>
        <begin position="445"/>
        <end position="454"/>
    </location>
</feature>
<dbReference type="GeneID" id="25290873"/>
<feature type="coiled-coil region" evidence="1">
    <location>
        <begin position="201"/>
        <end position="239"/>
    </location>
</feature>
<feature type="compositionally biased region" description="Polar residues" evidence="2">
    <location>
        <begin position="38"/>
        <end position="56"/>
    </location>
</feature>
<feature type="region of interest" description="Disordered" evidence="2">
    <location>
        <begin position="1"/>
        <end position="80"/>
    </location>
</feature>
<evidence type="ECO:0000256" key="1">
    <source>
        <dbReference type="SAM" id="Coils"/>
    </source>
</evidence>
<evidence type="ECO:0000256" key="2">
    <source>
        <dbReference type="SAM" id="MobiDB-lite"/>
    </source>
</evidence>
<gene>
    <name evidence="3" type="ORF">Z518_02802</name>
</gene>
<accession>A0A0D2IXQ3</accession>
<feature type="compositionally biased region" description="Polar residues" evidence="2">
    <location>
        <begin position="630"/>
        <end position="660"/>
    </location>
</feature>
<feature type="region of interest" description="Disordered" evidence="2">
    <location>
        <begin position="317"/>
        <end position="416"/>
    </location>
</feature>
<sequence length="925" mass="100697">MMVNTHAHPIPHDLFTQEVPPSPTLTNPDMILPVNPLDDSSPTPLASSPILQSSSLPMRPDSAVSLSSSPPDPGPPVELGMATTIRMPMRGVPPINTSYNGYEHGAPLSDIGEEETPKSRKSRRTDSPTASDPPSPTPAGPSSRQLRRLSHRSSSSNGSDLGNWEDFDTSKIMNERLAADVAKVPDDEIEDPDSKRNSTVAVNTEDEMAALNERAERILEHARKRLTHMEDNLSKARHSILLSSRSSPNMSDLHQPAGGLYRSISLAGASQRKSRSLYPIVRTNPAAHTRGGSDITTASGLKRLSMIPEIRSASALEYGRRQESPSQSQISPPTRTGGLSPASNRSFDSPLRVLQEEESPPGSSKTLPESATPRGLGINTLASVSKEDVSVVTSSPTTAVARSSSAMSSHSTKEIREQMSDLRARISDLKDKAQADSVRRRSVQHTRTPSPFANAQTPELWYTSAPEYREAGSPINTNAGQGWSPSQQKKAVEIKVTPVTPQAQTFLSVEQPTTNDSMLLSEVRTDKNTPSLHKSVHLNSPMLDESNSIIHESNYEDAAQEFDDEEPVAASEEEQIYLNEVLEESLQEVEPEVPDLPEHFLPGDSAAERHEDRLDAFDYENMFLHSALGNYTGTGTRTETPSESDGSSVTTTRMDQNTPTADEDDEERVSDPQSSNDEGADTPVQKEFPKSDVLPNPAAYLRAPPKPWMKASRSNSVDSISTEATFATATEGDGGDEDEEEEEGEDGMPSEILHWGNDIGFPQPPTSPRGEIASPLWPTPTLNGRARQGPVRSPRNIQIQASVVSNGIPTPPVPSPRTTLATADGLIKQQSPRQTEGPADYPANTEILMESLIKLADPNFKAPESQGSTIFSEVDKDLVLDLLRAVGGVCNEILKAERKQEVRTAKVMRRRLDESRKLLEEPEDE</sequence>
<feature type="compositionally biased region" description="Basic and acidic residues" evidence="2">
    <location>
        <begin position="428"/>
        <end position="439"/>
    </location>
</feature>
<dbReference type="HOGENOM" id="CLU_312377_0_0_1"/>
<proteinExistence type="predicted"/>
<feature type="region of interest" description="Disordered" evidence="2">
    <location>
        <begin position="96"/>
        <end position="164"/>
    </location>
</feature>
<feature type="compositionally biased region" description="Low complexity" evidence="2">
    <location>
        <begin position="324"/>
        <end position="333"/>
    </location>
</feature>
<dbReference type="STRING" id="1442369.A0A0D2IXQ3"/>
<dbReference type="RefSeq" id="XP_013275282.1">
    <property type="nucleotide sequence ID" value="XM_013419828.1"/>
</dbReference>
<feature type="compositionally biased region" description="Low complexity" evidence="2">
    <location>
        <begin position="390"/>
        <end position="410"/>
    </location>
</feature>
<dbReference type="OrthoDB" id="3438840at2759"/>
<dbReference type="Proteomes" id="UP000053617">
    <property type="component" value="Unassembled WGS sequence"/>
</dbReference>
<dbReference type="AlphaFoldDB" id="A0A0D2IXQ3"/>
<feature type="region of interest" description="Disordered" evidence="2">
    <location>
        <begin position="630"/>
        <end position="775"/>
    </location>
</feature>
<keyword evidence="1" id="KW-0175">Coiled coil</keyword>
<feature type="region of interest" description="Disordered" evidence="2">
    <location>
        <begin position="272"/>
        <end position="300"/>
    </location>
</feature>
<protein>
    <submittedName>
        <fullName evidence="3">Uncharacterized protein</fullName>
    </submittedName>
</protein>
<feature type="compositionally biased region" description="Polar residues" evidence="2">
    <location>
        <begin position="712"/>
        <end position="728"/>
    </location>
</feature>
<evidence type="ECO:0000313" key="3">
    <source>
        <dbReference type="EMBL" id="KIX08146.1"/>
    </source>
</evidence>
<reference evidence="3 4" key="1">
    <citation type="submission" date="2015-01" db="EMBL/GenBank/DDBJ databases">
        <title>The Genome Sequence of Rhinocladiella mackenzie CBS 650.93.</title>
        <authorList>
            <consortium name="The Broad Institute Genomics Platform"/>
            <person name="Cuomo C."/>
            <person name="de Hoog S."/>
            <person name="Gorbushina A."/>
            <person name="Stielow B."/>
            <person name="Teixiera M."/>
            <person name="Abouelleil A."/>
            <person name="Chapman S.B."/>
            <person name="Priest M."/>
            <person name="Young S.K."/>
            <person name="Wortman J."/>
            <person name="Nusbaum C."/>
            <person name="Birren B."/>
        </authorList>
    </citation>
    <scope>NUCLEOTIDE SEQUENCE [LARGE SCALE GENOMIC DNA]</scope>
    <source>
        <strain evidence="3 4">CBS 650.93</strain>
    </source>
</reference>